<evidence type="ECO:0000313" key="4">
    <source>
        <dbReference type="Proteomes" id="UP000092555"/>
    </source>
</evidence>
<evidence type="ECO:0000256" key="2">
    <source>
        <dbReference type="SAM" id="MobiDB-lite"/>
    </source>
</evidence>
<dbReference type="AlphaFoldDB" id="A0A1A0HBQ1"/>
<comment type="caution">
    <text evidence="3">The sequence shown here is derived from an EMBL/GenBank/DDBJ whole genome shotgun (WGS) entry which is preliminary data.</text>
</comment>
<feature type="coiled-coil region" evidence="1">
    <location>
        <begin position="754"/>
        <end position="823"/>
    </location>
</feature>
<dbReference type="PANTHER" id="PTHR15154:SF2">
    <property type="entry name" value="HAMARTIN"/>
    <property type="match status" value="1"/>
</dbReference>
<dbReference type="GeneID" id="30030415"/>
<accession>A0A1A0HBQ1</accession>
<keyword evidence="1" id="KW-0175">Coiled coil</keyword>
<dbReference type="GO" id="GO:0051726">
    <property type="term" value="P:regulation of cell cycle"/>
    <property type="evidence" value="ECO:0007669"/>
    <property type="project" value="TreeGrafter"/>
</dbReference>
<name>A0A1A0HBQ1_9ASCO</name>
<dbReference type="EMBL" id="LXTC01000003">
    <property type="protein sequence ID" value="OBA21564.1"/>
    <property type="molecule type" value="Genomic_DNA"/>
</dbReference>
<feature type="region of interest" description="Disordered" evidence="2">
    <location>
        <begin position="943"/>
        <end position="965"/>
    </location>
</feature>
<dbReference type="RefSeq" id="XP_018712074.1">
    <property type="nucleotide sequence ID" value="XM_018857439.1"/>
</dbReference>
<evidence type="ECO:0000313" key="3">
    <source>
        <dbReference type="EMBL" id="OBA21564.1"/>
    </source>
</evidence>
<proteinExistence type="predicted"/>
<dbReference type="PANTHER" id="PTHR15154">
    <property type="entry name" value="HAMARTIN"/>
    <property type="match status" value="1"/>
</dbReference>
<dbReference type="GO" id="GO:0032007">
    <property type="term" value="P:negative regulation of TOR signaling"/>
    <property type="evidence" value="ECO:0007669"/>
    <property type="project" value="TreeGrafter"/>
</dbReference>
<gene>
    <name evidence="3" type="ORF">METBIDRAFT_41672</name>
</gene>
<reference evidence="3 4" key="1">
    <citation type="submission" date="2016-05" db="EMBL/GenBank/DDBJ databases">
        <title>Comparative genomics of biotechnologically important yeasts.</title>
        <authorList>
            <consortium name="DOE Joint Genome Institute"/>
            <person name="Riley R."/>
            <person name="Haridas S."/>
            <person name="Wolfe K.H."/>
            <person name="Lopes M.R."/>
            <person name="Hittinger C.T."/>
            <person name="Goker M."/>
            <person name="Salamov A."/>
            <person name="Wisecaver J."/>
            <person name="Long T.M."/>
            <person name="Aerts A.L."/>
            <person name="Barry K."/>
            <person name="Choi C."/>
            <person name="Clum A."/>
            <person name="Coughlan A.Y."/>
            <person name="Deshpande S."/>
            <person name="Douglass A.P."/>
            <person name="Hanson S.J."/>
            <person name="Klenk H.-P."/>
            <person name="LaButti K."/>
            <person name="Lapidus A."/>
            <person name="Lindquist E."/>
            <person name="Lipzen A."/>
            <person name="Meier-kolthoff J.P."/>
            <person name="Ohm R.A."/>
            <person name="Otillar R.P."/>
            <person name="Pangilinan J."/>
            <person name="Peng Y."/>
            <person name="Rokas A."/>
            <person name="Rosa C.A."/>
            <person name="Scheuner C."/>
            <person name="Sibirny A.A."/>
            <person name="Slot J.C."/>
            <person name="Stielow J.B."/>
            <person name="Sun H."/>
            <person name="Kurtzman C.P."/>
            <person name="Blackwell M."/>
            <person name="Grigoriev I.V."/>
            <person name="Jeffries T.W."/>
        </authorList>
    </citation>
    <scope>NUCLEOTIDE SEQUENCE [LARGE SCALE GENOMIC DNA]</scope>
    <source>
        <strain evidence="3 4">NRRL YB-4993</strain>
    </source>
</reference>
<dbReference type="OrthoDB" id="6022054at2759"/>
<dbReference type="GO" id="GO:0033596">
    <property type="term" value="C:TSC1-TSC2 complex"/>
    <property type="evidence" value="ECO:0007669"/>
    <property type="project" value="TreeGrafter"/>
</dbReference>
<dbReference type="STRING" id="869754.A0A1A0HBQ1"/>
<sequence length="1031" mass="114895">MSGSSRALQRALAGVFASWDCALDWKAEPSPQIKALYDTIYAYTERHNTLDTAAGSANDELRAAHEEHVKDSGDVSREVFFLELLTRLLPVLTEDQVLLWLRTYLRPAVDSAGFDLAFVAQARAFVRAVTSDVLATRDAALLQRRLAIALLVMATVARVYLGGSPAAHDVLGVHVLPAEAATQLHAERVRFIERNASAMLREWGLKNPQPFFSLLHGLYAAPALRAKVLGLAARAAASNVSQVLRMLDTPFFADVLRLLLLDRSESILGSCLSVLLMTVGKVCHRIAAFLPELLAVYTRLLLWKEHGALLSPADTDSGAWQIADGDNETCIMQTQVYADGHFNTLHLATVVYGLFPSNLLAFCRAPHEYTRRHPATKLALECKTVFACLEHDSNTRGALKAKAAPLLLRLMVHPNIINNVSLQDELSHPVRWILDKNKDEDIGEQEVLIECFALNPDILFSVPDDLVLPNRLLQKIQSANSLASDTSDPRFLTPSPPLLPANDGVFSSSKRGSFQLSVGSMGLSFDPKLPSHWLNMDRRVSIVPTRLTLENGLATQPHSPVQPRTEQGEIEFKPFDFDGNNSVHQDDTMLDDRSTEGKKNDHLSDLFTVHKKLYTSSATAASNQTIVNTDTAVSNTASSKRSASTVSDILTKQLQTEGKAEPHVENKDLQSAGNAVDFYQRELLLMKNELEFSSYMKNLNKMNYVKIKLKFNKMIRDQNLSACKKRQGEAHHIGDLEKIVASMKNLQVNSDNFKTKKAEEIKDLLTKVQALQNETIELRAVNEKSLSLLTREKLAFQRLQATLETKENMIRQLQHEIEVEVNALLKPAVEKDTKDKPASSIFLTEQEKITANFDNQLHIVKAQNKSLSAEIDKVASDLEMQKKNGTVELNKKCREIEEAFRTREVQYERKIKELNLIQSKYKVALDEKNLRIAELSKAKPIQIPGVGSRTRPSSALPLDPKPMTTRPQIFTGNTSGDYFGHASRQIVEGSDSHSPHVRDIRASETLRVHSASSIPIIRGRGGYQKRSKKFM</sequence>
<dbReference type="InterPro" id="IPR007483">
    <property type="entry name" value="Hamartin"/>
</dbReference>
<dbReference type="Proteomes" id="UP000092555">
    <property type="component" value="Unassembled WGS sequence"/>
</dbReference>
<evidence type="ECO:0000256" key="1">
    <source>
        <dbReference type="SAM" id="Coils"/>
    </source>
</evidence>
<evidence type="ECO:0008006" key="5">
    <source>
        <dbReference type="Google" id="ProtNLM"/>
    </source>
</evidence>
<organism evidence="3 4">
    <name type="scientific">Metschnikowia bicuspidata var. bicuspidata NRRL YB-4993</name>
    <dbReference type="NCBI Taxonomy" id="869754"/>
    <lineage>
        <taxon>Eukaryota</taxon>
        <taxon>Fungi</taxon>
        <taxon>Dikarya</taxon>
        <taxon>Ascomycota</taxon>
        <taxon>Saccharomycotina</taxon>
        <taxon>Pichiomycetes</taxon>
        <taxon>Metschnikowiaceae</taxon>
        <taxon>Metschnikowia</taxon>
    </lineage>
</organism>
<protein>
    <recommendedName>
        <fullName evidence="5">Hamartin</fullName>
    </recommendedName>
</protein>
<keyword evidence="4" id="KW-1185">Reference proteome</keyword>